<reference evidence="4" key="1">
    <citation type="submission" date="2021-06" db="EMBL/GenBank/DDBJ databases">
        <authorList>
            <person name="Hodson N. C."/>
            <person name="Mongue J. A."/>
            <person name="Jaron S. K."/>
        </authorList>
    </citation>
    <scope>NUCLEOTIDE SEQUENCE</scope>
</reference>
<dbReference type="AlphaFoldDB" id="A0A8J2JS44"/>
<gene>
    <name evidence="4" type="ORF">AFUS01_LOCUS13681</name>
</gene>
<dbReference type="Pfam" id="PF00651">
    <property type="entry name" value="BTB"/>
    <property type="match status" value="1"/>
</dbReference>
<feature type="chain" id="PRO_5035329021" description="BTB domain-containing protein" evidence="2">
    <location>
        <begin position="18"/>
        <end position="419"/>
    </location>
</feature>
<organism evidence="4 5">
    <name type="scientific">Allacma fusca</name>
    <dbReference type="NCBI Taxonomy" id="39272"/>
    <lineage>
        <taxon>Eukaryota</taxon>
        <taxon>Metazoa</taxon>
        <taxon>Ecdysozoa</taxon>
        <taxon>Arthropoda</taxon>
        <taxon>Hexapoda</taxon>
        <taxon>Collembola</taxon>
        <taxon>Symphypleona</taxon>
        <taxon>Sminthuridae</taxon>
        <taxon>Allacma</taxon>
    </lineage>
</organism>
<comment type="caution">
    <text evidence="4">The sequence shown here is derived from an EMBL/GenBank/DDBJ whole genome shotgun (WGS) entry which is preliminary data.</text>
</comment>
<evidence type="ECO:0000313" key="4">
    <source>
        <dbReference type="EMBL" id="CAG7724678.1"/>
    </source>
</evidence>
<evidence type="ECO:0000313" key="5">
    <source>
        <dbReference type="Proteomes" id="UP000708208"/>
    </source>
</evidence>
<feature type="region of interest" description="Disordered" evidence="1">
    <location>
        <begin position="208"/>
        <end position="231"/>
    </location>
</feature>
<feature type="domain" description="BTB" evidence="3">
    <location>
        <begin position="262"/>
        <end position="330"/>
    </location>
</feature>
<proteinExistence type="predicted"/>
<dbReference type="Proteomes" id="UP000708208">
    <property type="component" value="Unassembled WGS sequence"/>
</dbReference>
<keyword evidence="5" id="KW-1185">Reference proteome</keyword>
<dbReference type="SMART" id="SM00225">
    <property type="entry name" value="BTB"/>
    <property type="match status" value="1"/>
</dbReference>
<dbReference type="InterPro" id="IPR000210">
    <property type="entry name" value="BTB/POZ_dom"/>
</dbReference>
<protein>
    <recommendedName>
        <fullName evidence="3">BTB domain-containing protein</fullName>
    </recommendedName>
</protein>
<dbReference type="OrthoDB" id="6359816at2759"/>
<dbReference type="PANTHER" id="PTHR24413">
    <property type="entry name" value="SPECKLE-TYPE POZ PROTEIN"/>
    <property type="match status" value="1"/>
</dbReference>
<dbReference type="EMBL" id="CAJVCH010112415">
    <property type="protein sequence ID" value="CAG7724678.1"/>
    <property type="molecule type" value="Genomic_DNA"/>
</dbReference>
<feature type="signal peptide" evidence="2">
    <location>
        <begin position="1"/>
        <end position="17"/>
    </location>
</feature>
<evidence type="ECO:0000256" key="2">
    <source>
        <dbReference type="SAM" id="SignalP"/>
    </source>
</evidence>
<keyword evidence="2" id="KW-0732">Signal</keyword>
<evidence type="ECO:0000256" key="1">
    <source>
        <dbReference type="SAM" id="MobiDB-lite"/>
    </source>
</evidence>
<sequence>MIKVLLVVAIFVVVGSPSEILDDNDDATTVDIVCSKSKVAYEKVLMRHNWRINGLVEYIKYLNKFNIPFEVQSDNVKFRNTKFDGKWTFKLAKDKNQPQPLILTATYKYEAATADPKKFTFDMSVTAFIEDSSVELPVQMSSTGELTGQRQDYRPGVSYAYVFDFIHKFKWADFATQMRPILESDTPFGNLDIDLQFFITGYIPKEPESTNISCQPPSSPVEGSNISEDSNEIASPPIRNKRFFNPPFLSHMVVAMKEDKYTDLIIKTGDDEFPAHKVILANSSPVLASMIFNLTFDKNESLLDLGDEIGADVVEELIRYTYTGKVEAIEEIADRLIVTADKYELPNLKALCESVLTQQVRMENAIQMYTLGNEVKSSKLTRKAFAVMKANKSKIAAQSEEFRKLSVHYPNLMFELFLS</sequence>
<dbReference type="PROSITE" id="PS50097">
    <property type="entry name" value="BTB"/>
    <property type="match status" value="1"/>
</dbReference>
<accession>A0A8J2JS44</accession>
<feature type="compositionally biased region" description="Polar residues" evidence="1">
    <location>
        <begin position="209"/>
        <end position="228"/>
    </location>
</feature>
<name>A0A8J2JS44_9HEXA</name>
<evidence type="ECO:0000259" key="3">
    <source>
        <dbReference type="PROSITE" id="PS50097"/>
    </source>
</evidence>